<name>A0ABR4B472_9LECA</name>
<accession>A0ABR4B472</accession>
<gene>
    <name evidence="1" type="ORF">ABVK25_007115</name>
</gene>
<proteinExistence type="predicted"/>
<dbReference type="EMBL" id="JBHFEH010000026">
    <property type="protein sequence ID" value="KAL2052555.1"/>
    <property type="molecule type" value="Genomic_DNA"/>
</dbReference>
<organism evidence="1 2">
    <name type="scientific">Lepraria finkii</name>
    <dbReference type="NCBI Taxonomy" id="1340010"/>
    <lineage>
        <taxon>Eukaryota</taxon>
        <taxon>Fungi</taxon>
        <taxon>Dikarya</taxon>
        <taxon>Ascomycota</taxon>
        <taxon>Pezizomycotina</taxon>
        <taxon>Lecanoromycetes</taxon>
        <taxon>OSLEUM clade</taxon>
        <taxon>Lecanoromycetidae</taxon>
        <taxon>Lecanorales</taxon>
        <taxon>Lecanorineae</taxon>
        <taxon>Stereocaulaceae</taxon>
        <taxon>Lepraria</taxon>
    </lineage>
</organism>
<comment type="caution">
    <text evidence="1">The sequence shown here is derived from an EMBL/GenBank/DDBJ whole genome shotgun (WGS) entry which is preliminary data.</text>
</comment>
<dbReference type="Proteomes" id="UP001590951">
    <property type="component" value="Unassembled WGS sequence"/>
</dbReference>
<protein>
    <submittedName>
        <fullName evidence="1">Uncharacterized protein</fullName>
    </submittedName>
</protein>
<reference evidence="1 2" key="1">
    <citation type="submission" date="2024-09" db="EMBL/GenBank/DDBJ databases">
        <title>Rethinking Asexuality: The Enigmatic Case of Functional Sexual Genes in Lepraria (Stereocaulaceae).</title>
        <authorList>
            <person name="Doellman M."/>
            <person name="Sun Y."/>
            <person name="Barcenas-Pena A."/>
            <person name="Lumbsch H.T."/>
            <person name="Grewe F."/>
        </authorList>
    </citation>
    <scope>NUCLEOTIDE SEQUENCE [LARGE SCALE GENOMIC DNA]</scope>
    <source>
        <strain evidence="1 2">Grewe 0041</strain>
    </source>
</reference>
<evidence type="ECO:0000313" key="1">
    <source>
        <dbReference type="EMBL" id="KAL2052555.1"/>
    </source>
</evidence>
<evidence type="ECO:0000313" key="2">
    <source>
        <dbReference type="Proteomes" id="UP001590951"/>
    </source>
</evidence>
<sequence>MDVWSPSLSNRADGRVAASRKARRRFVLVGDGKDVHLRSSAGRHQVENEEARVFLLVNMNSKFRLTMAKTSKVNYSEVPSLHESLPHPLELGAGYKLSASLSA</sequence>
<keyword evidence="2" id="KW-1185">Reference proteome</keyword>